<keyword evidence="8" id="KW-1185">Reference proteome</keyword>
<dbReference type="RefSeq" id="WP_004126423.1">
    <property type="nucleotide sequence ID" value="NZ_AQHN01000088.1"/>
</dbReference>
<dbReference type="Pfam" id="PF02733">
    <property type="entry name" value="Dak1"/>
    <property type="match status" value="1"/>
</dbReference>
<dbReference type="Pfam" id="PF02734">
    <property type="entry name" value="Dak2"/>
    <property type="match status" value="1"/>
</dbReference>
<evidence type="ECO:0000259" key="6">
    <source>
        <dbReference type="PROSITE" id="PS51481"/>
    </source>
</evidence>
<dbReference type="GO" id="GO:0004371">
    <property type="term" value="F:glycerone kinase activity"/>
    <property type="evidence" value="ECO:0007669"/>
    <property type="project" value="InterPro"/>
</dbReference>
<feature type="domain" description="DhaL" evidence="5">
    <location>
        <begin position="353"/>
        <end position="542"/>
    </location>
</feature>
<dbReference type="Gene3D" id="1.25.40.340">
    <property type="match status" value="1"/>
</dbReference>
<evidence type="ECO:0000256" key="1">
    <source>
        <dbReference type="ARBA" id="ARBA00022679"/>
    </source>
</evidence>
<proteinExistence type="predicted"/>
<dbReference type="SUPFAM" id="SSF82549">
    <property type="entry name" value="DAK1/DegV-like"/>
    <property type="match status" value="1"/>
</dbReference>
<evidence type="ECO:0000256" key="3">
    <source>
        <dbReference type="ARBA" id="ARBA00022777"/>
    </source>
</evidence>
<dbReference type="EMBL" id="AQHN01000088">
    <property type="protein sequence ID" value="ENN84626.1"/>
    <property type="molecule type" value="Genomic_DNA"/>
</dbReference>
<name>N6UV51_9HYPH</name>
<dbReference type="PROSITE" id="PS51480">
    <property type="entry name" value="DHAL"/>
    <property type="match status" value="1"/>
</dbReference>
<dbReference type="PROSITE" id="PS51481">
    <property type="entry name" value="DHAK"/>
    <property type="match status" value="1"/>
</dbReference>
<dbReference type="OrthoDB" id="9806345at2"/>
<protein>
    <submittedName>
        <fullName evidence="7">Dihydroxyacetone kinase protein</fullName>
    </submittedName>
</protein>
<evidence type="ECO:0000256" key="2">
    <source>
        <dbReference type="ARBA" id="ARBA00022741"/>
    </source>
</evidence>
<evidence type="ECO:0000256" key="4">
    <source>
        <dbReference type="ARBA" id="ARBA00022840"/>
    </source>
</evidence>
<evidence type="ECO:0000313" key="7">
    <source>
        <dbReference type="EMBL" id="ENN84626.1"/>
    </source>
</evidence>
<feature type="domain" description="DhaK" evidence="6">
    <location>
        <begin position="7"/>
        <end position="324"/>
    </location>
</feature>
<dbReference type="STRING" id="363754.RHSP_69444"/>
<sequence>MHTFFNRKEDIVSEAIDGLVAASGGRLVRFSADSSAKVVLRADWQKSGVAIISGGGSGHEPSHAGLVADGLLTAAVCGEVFASPSVDAILAGIVAVTGEAGCLLVVKNYTGDRLNFGLAAEKAKGLGLKVQMVIVADDLATSQSRQPRGIAGTLFIHKIAGHLARAGASLEDISAAVEQANRGIVTIGAARDTCTVPGNPKLDRIGPDEVEIGLGIHGEAGVEIAAPASSRALIDDLVSRLAPRLKPDAEYAAIFNNLGGLSNLECLVLFADLMKSALRPKIRYIAGPDAVMTALEMPGFSISLLELTPEREILLTSPTASSHFPQFERLRDVQPIAAPVVEANEVFAASRDDRVRAVVETIIAACISMEGAINALDAKVGDGDTGSTFAGAARMVQAAIDTLPFADGSALFAALSDLKRKAMGGSSGVLFAIMMARSADACRHSQDWVSALAEGLDAMQQYGGAKLGDRTMIDALSPALAALGRGEGMAPAAAAARLGADATANMTRANAGRSSYLDARSLEGIADPGAEAIARIFEALAAHPR</sequence>
<dbReference type="GO" id="GO:0005829">
    <property type="term" value="C:cytosol"/>
    <property type="evidence" value="ECO:0007669"/>
    <property type="project" value="TreeGrafter"/>
</dbReference>
<evidence type="ECO:0000313" key="8">
    <source>
        <dbReference type="Proteomes" id="UP000012429"/>
    </source>
</evidence>
<keyword evidence="1" id="KW-0808">Transferase</keyword>
<dbReference type="GO" id="GO:0019563">
    <property type="term" value="P:glycerol catabolic process"/>
    <property type="evidence" value="ECO:0007669"/>
    <property type="project" value="TreeGrafter"/>
</dbReference>
<dbReference type="GO" id="GO:0005524">
    <property type="term" value="F:ATP binding"/>
    <property type="evidence" value="ECO:0007669"/>
    <property type="project" value="UniProtKB-KW"/>
</dbReference>
<dbReference type="InterPro" id="IPR036117">
    <property type="entry name" value="DhaL_dom_sf"/>
</dbReference>
<dbReference type="SUPFAM" id="SSF101473">
    <property type="entry name" value="DhaL-like"/>
    <property type="match status" value="1"/>
</dbReference>
<comment type="caution">
    <text evidence="7">The sequence shown here is derived from an EMBL/GenBank/DDBJ whole genome shotgun (WGS) entry which is preliminary data.</text>
</comment>
<dbReference type="AlphaFoldDB" id="N6UV51"/>
<dbReference type="PANTHER" id="PTHR28629">
    <property type="entry name" value="TRIOKINASE/FMN CYCLASE"/>
    <property type="match status" value="1"/>
</dbReference>
<dbReference type="InterPro" id="IPR004007">
    <property type="entry name" value="DhaL_dom"/>
</dbReference>
<dbReference type="PANTHER" id="PTHR28629:SF4">
    <property type="entry name" value="TRIOKINASE_FMN CYCLASE"/>
    <property type="match status" value="1"/>
</dbReference>
<evidence type="ECO:0000259" key="5">
    <source>
        <dbReference type="PROSITE" id="PS51480"/>
    </source>
</evidence>
<gene>
    <name evidence="7" type="ORF">RHSP_69444</name>
</gene>
<keyword evidence="4" id="KW-0067">ATP-binding</keyword>
<dbReference type="SMART" id="SM01120">
    <property type="entry name" value="Dak2"/>
    <property type="match status" value="1"/>
</dbReference>
<organism evidence="7 8">
    <name type="scientific">Rhizobium freirei PRF 81</name>
    <dbReference type="NCBI Taxonomy" id="363754"/>
    <lineage>
        <taxon>Bacteria</taxon>
        <taxon>Pseudomonadati</taxon>
        <taxon>Pseudomonadota</taxon>
        <taxon>Alphaproteobacteria</taxon>
        <taxon>Hyphomicrobiales</taxon>
        <taxon>Rhizobiaceae</taxon>
        <taxon>Rhizobium/Agrobacterium group</taxon>
        <taxon>Rhizobium</taxon>
    </lineage>
</organism>
<dbReference type="InterPro" id="IPR050861">
    <property type="entry name" value="Dihydroxyacetone_Kinase"/>
</dbReference>
<dbReference type="Gene3D" id="3.30.1180.20">
    <property type="entry name" value="Dihydroxyacetone kinase, domain 2"/>
    <property type="match status" value="1"/>
</dbReference>
<reference evidence="7 8" key="1">
    <citation type="journal article" date="2012" name="BMC Genomics">
        <title>Genomic basis of broad host range and environmental adaptability of Rhizobium tropici CIAT 899 and Rhizobium sp. PRF 81 which are used in inoculants for common bean (Phaseolus vulgaris L.).</title>
        <authorList>
            <person name="Ormeno-Orrillo E."/>
            <person name="Menna P."/>
            <person name="Almeida L.G."/>
            <person name="Ollero F.J."/>
            <person name="Nicolas M.F."/>
            <person name="Pains Rodrigues E."/>
            <person name="Shigueyoshi Nakatani A."/>
            <person name="Silva Batista J.S."/>
            <person name="Oliveira Chueire L.M."/>
            <person name="Souza R.C."/>
            <person name="Ribeiro Vasconcelos A.T."/>
            <person name="Megias M."/>
            <person name="Hungria M."/>
            <person name="Martinez-Romero E."/>
        </authorList>
    </citation>
    <scope>NUCLEOTIDE SEQUENCE [LARGE SCALE GENOMIC DNA]</scope>
    <source>
        <strain evidence="7 8">PRF 81</strain>
    </source>
</reference>
<dbReference type="PATRIC" id="fig|363754.4.peg.5768"/>
<keyword evidence="2" id="KW-0547">Nucleotide-binding</keyword>
<keyword evidence="3 7" id="KW-0418">Kinase</keyword>
<dbReference type="Proteomes" id="UP000012429">
    <property type="component" value="Unassembled WGS sequence"/>
</dbReference>
<dbReference type="Gene3D" id="3.40.50.10440">
    <property type="entry name" value="Dihydroxyacetone kinase, domain 1"/>
    <property type="match status" value="1"/>
</dbReference>
<dbReference type="FunFam" id="3.40.50.10440:FF:000001">
    <property type="entry name" value="Dihydroxyacetone kinase, DhaK subunit"/>
    <property type="match status" value="1"/>
</dbReference>
<accession>N6UV51</accession>
<dbReference type="InterPro" id="IPR004006">
    <property type="entry name" value="DhaK_dom"/>
</dbReference>